<evidence type="ECO:0000256" key="4">
    <source>
        <dbReference type="ARBA" id="ARBA00022691"/>
    </source>
</evidence>
<comment type="subcellular location">
    <subcellularLocation>
        <location evidence="1">Mitochondrion</location>
    </subcellularLocation>
</comment>
<evidence type="ECO:0000256" key="7">
    <source>
        <dbReference type="PROSITE-ProRule" id="PRU01026"/>
    </source>
</evidence>
<keyword evidence="4 7" id="KW-0949">S-adenosyl-L-methionine</keyword>
<keyword evidence="8" id="KW-0698">rRNA processing</keyword>
<dbReference type="PANTHER" id="PTHR11727:SF17">
    <property type="entry name" value="DIMETHYLADENOSINE TRANSFERASE 1, MITOCHONDRIAL"/>
    <property type="match status" value="1"/>
</dbReference>
<feature type="binding site" evidence="7">
    <location>
        <position position="152"/>
    </location>
    <ligand>
        <name>S-adenosyl-L-methionine</name>
        <dbReference type="ChEBI" id="CHEBI:59789"/>
    </ligand>
</feature>
<feature type="binding site" evidence="7">
    <location>
        <position position="116"/>
    </location>
    <ligand>
        <name>S-adenosyl-L-methionine</name>
        <dbReference type="ChEBI" id="CHEBI:59789"/>
    </ligand>
</feature>
<dbReference type="EMBL" id="JAHUZD010000103">
    <property type="protein sequence ID" value="KAI3404406.2"/>
    <property type="molecule type" value="Genomic_DNA"/>
</dbReference>
<protein>
    <recommendedName>
        <fullName evidence="8">rRNA adenine N(6)-methyltransferase</fullName>
        <ecNumber evidence="8">2.1.1.-</ecNumber>
    </recommendedName>
</protein>
<keyword evidence="10" id="KW-1185">Reference proteome</keyword>
<reference evidence="9" key="1">
    <citation type="journal article" date="2022" name="DNA Res.">
        <title>Genome analysis of five recently described species of the CUG-Ser clade uncovers Candida theae as a new hybrid lineage with pathogenic potential in the Candida parapsilosis species complex.</title>
        <authorList>
            <person name="Mixao V."/>
            <person name="Del Olmo V."/>
            <person name="Hegedusova E."/>
            <person name="Saus E."/>
            <person name="Pryszcz L."/>
            <person name="Cillingova A."/>
            <person name="Nosek J."/>
            <person name="Gabaldon T."/>
        </authorList>
    </citation>
    <scope>NUCLEOTIDE SEQUENCE</scope>
    <source>
        <strain evidence="9">CBS 10844</strain>
    </source>
</reference>
<dbReference type="Pfam" id="PF00398">
    <property type="entry name" value="RrnaAD"/>
    <property type="match status" value="1"/>
</dbReference>
<dbReference type="RefSeq" id="XP_049180151.1">
    <property type="nucleotide sequence ID" value="XM_049324071.1"/>
</dbReference>
<keyword evidence="2 7" id="KW-0489">Methyltransferase</keyword>
<evidence type="ECO:0000256" key="1">
    <source>
        <dbReference type="ARBA" id="ARBA00004173"/>
    </source>
</evidence>
<dbReference type="PROSITE" id="PS51689">
    <property type="entry name" value="SAM_RNA_A_N6_MT"/>
    <property type="match status" value="1"/>
</dbReference>
<dbReference type="GO" id="GO:0006391">
    <property type="term" value="P:transcription initiation at mitochondrial promoter"/>
    <property type="evidence" value="ECO:0007669"/>
    <property type="project" value="TreeGrafter"/>
</dbReference>
<keyword evidence="3 7" id="KW-0808">Transferase</keyword>
<dbReference type="GO" id="GO:0034245">
    <property type="term" value="C:mitochondrial DNA-directed RNA polymerase complex"/>
    <property type="evidence" value="ECO:0007669"/>
    <property type="project" value="TreeGrafter"/>
</dbReference>
<dbReference type="GO" id="GO:0005759">
    <property type="term" value="C:mitochondrial matrix"/>
    <property type="evidence" value="ECO:0007669"/>
    <property type="project" value="TreeGrafter"/>
</dbReference>
<dbReference type="AlphaFoldDB" id="A0AAI9SWI1"/>
<keyword evidence="5 7" id="KW-0694">RNA-binding</keyword>
<feature type="binding site" evidence="7">
    <location>
        <position position="31"/>
    </location>
    <ligand>
        <name>S-adenosyl-L-methionine</name>
        <dbReference type="ChEBI" id="CHEBI:59789"/>
    </ligand>
</feature>
<organism evidence="9 10">
    <name type="scientific">Candida oxycetoniae</name>
    <dbReference type="NCBI Taxonomy" id="497107"/>
    <lineage>
        <taxon>Eukaryota</taxon>
        <taxon>Fungi</taxon>
        <taxon>Dikarya</taxon>
        <taxon>Ascomycota</taxon>
        <taxon>Saccharomycotina</taxon>
        <taxon>Pichiomycetes</taxon>
        <taxon>Debaryomycetaceae</taxon>
        <taxon>Candida/Lodderomyces clade</taxon>
        <taxon>Candida</taxon>
    </lineage>
</organism>
<dbReference type="Gene3D" id="3.40.50.150">
    <property type="entry name" value="Vaccinia Virus protein VP39"/>
    <property type="match status" value="1"/>
</dbReference>
<sequence>MSSSVALRSVNPALKEFYTQVPRSVYGKTQLISQNSCQKLLDKLNLQDKYKRSKLDIIDANPGFGLFSSMLNFELKPRNHILLERTEESLKGWKSKIEHLQNVTGNVENFKLCNHDPFRWNTIDYLYQNNLIPPINVQPRDKVHDELLIVANWSNPDSEFIVAQWLGCCGNRNWFMKYGNVRMLLFIPSESARKFLALPGWRKRNRTALKRDFFTESRLIGIGCDGVIGEGYDPRLLVRDQPVVIEKSARLRAKELALVEFIPGKYTIDSIEPIEHLLSQFYCTKVTLGELLPKLAPGAEYMSRYLSQELLNKSAFEFTTDDALAIASAYERWPFKPSIEEFFDTRN</sequence>
<dbReference type="Proteomes" id="UP001202479">
    <property type="component" value="Unassembled WGS sequence"/>
</dbReference>
<dbReference type="InterPro" id="IPR001737">
    <property type="entry name" value="KsgA/Erm"/>
</dbReference>
<comment type="caution">
    <text evidence="7">Lacks conserved residue(s) required for the propagation of feature annotation.</text>
</comment>
<dbReference type="InterPro" id="IPR029063">
    <property type="entry name" value="SAM-dependent_MTases_sf"/>
</dbReference>
<evidence type="ECO:0000256" key="3">
    <source>
        <dbReference type="ARBA" id="ARBA00022679"/>
    </source>
</evidence>
<proteinExistence type="inferred from homology"/>
<accession>A0AAI9SWI1</accession>
<dbReference type="GO" id="GO:0034246">
    <property type="term" value="F:mitochondrial transcription factor activity"/>
    <property type="evidence" value="ECO:0007669"/>
    <property type="project" value="TreeGrafter"/>
</dbReference>
<gene>
    <name evidence="9" type="ORF">KGF56_002803</name>
</gene>
<dbReference type="GO" id="GO:0003723">
    <property type="term" value="F:RNA binding"/>
    <property type="evidence" value="ECO:0007669"/>
    <property type="project" value="UniProtKB-UniRule"/>
</dbReference>
<dbReference type="InterPro" id="IPR023165">
    <property type="entry name" value="rRNA_Ade_diMease-like_C"/>
</dbReference>
<evidence type="ECO:0000313" key="9">
    <source>
        <dbReference type="EMBL" id="KAI3404406.2"/>
    </source>
</evidence>
<name>A0AAI9SWI1_9ASCO</name>
<evidence type="ECO:0000256" key="8">
    <source>
        <dbReference type="RuleBase" id="RU362106"/>
    </source>
</evidence>
<comment type="caution">
    <text evidence="9">The sequence shown here is derived from an EMBL/GenBank/DDBJ whole genome shotgun (WGS) entry which is preliminary data.</text>
</comment>
<evidence type="ECO:0000256" key="2">
    <source>
        <dbReference type="ARBA" id="ARBA00022603"/>
    </source>
</evidence>
<dbReference type="GeneID" id="73380420"/>
<dbReference type="GO" id="GO:0000179">
    <property type="term" value="F:rRNA (adenine-N6,N6-)-dimethyltransferase activity"/>
    <property type="evidence" value="ECO:0007669"/>
    <property type="project" value="UniProtKB-UniRule"/>
</dbReference>
<comment type="function">
    <text evidence="6">Mitochondrial transcription factor that confers selective promoter recognition on the core subunit of the yeast mitochondrial RNA polymerase. Interacts with DNA in a non-specific manner.</text>
</comment>
<comment type="similarity">
    <text evidence="7 8">Belongs to the class I-like SAM-binding methyltransferase superfamily. rRNA adenine N(6)-methyltransferase family.</text>
</comment>
<evidence type="ECO:0000256" key="6">
    <source>
        <dbReference type="ARBA" id="ARBA00024915"/>
    </source>
</evidence>
<feature type="binding site" evidence="7">
    <location>
        <position position="84"/>
    </location>
    <ligand>
        <name>S-adenosyl-L-methionine</name>
        <dbReference type="ChEBI" id="CHEBI:59789"/>
    </ligand>
</feature>
<dbReference type="EC" id="2.1.1.-" evidence="8"/>
<evidence type="ECO:0000256" key="5">
    <source>
        <dbReference type="ARBA" id="ARBA00022884"/>
    </source>
</evidence>
<evidence type="ECO:0000313" key="10">
    <source>
        <dbReference type="Proteomes" id="UP001202479"/>
    </source>
</evidence>
<dbReference type="PANTHER" id="PTHR11727">
    <property type="entry name" value="DIMETHYLADENOSINE TRANSFERASE"/>
    <property type="match status" value="1"/>
</dbReference>
<dbReference type="SUPFAM" id="SSF53335">
    <property type="entry name" value="S-adenosyl-L-methionine-dependent methyltransferases"/>
    <property type="match status" value="1"/>
</dbReference>
<dbReference type="Gene3D" id="1.10.8.100">
    <property type="entry name" value="Ribosomal RNA adenine dimethylase-like, domain 2"/>
    <property type="match status" value="1"/>
</dbReference>